<evidence type="ECO:0000313" key="2">
    <source>
        <dbReference type="Proteomes" id="UP000093000"/>
    </source>
</evidence>
<protein>
    <submittedName>
        <fullName evidence="1">Uncharacterized protein</fullName>
    </submittedName>
</protein>
<feature type="non-terminal residue" evidence="1">
    <location>
        <position position="1"/>
    </location>
</feature>
<name>A0A1C7NCF5_9FUNG</name>
<sequence>TKSFGRYHYECSTPSTLSSCFFSEVEIRNFVRISLFYEISSIHVPARSFGTELFILPDVDKEKHTIMNKVIEKQHLALN</sequence>
<dbReference type="Proteomes" id="UP000093000">
    <property type="component" value="Unassembled WGS sequence"/>
</dbReference>
<comment type="caution">
    <text evidence="1">The sequence shown here is derived from an EMBL/GenBank/DDBJ whole genome shotgun (WGS) entry which is preliminary data.</text>
</comment>
<keyword evidence="2" id="KW-1185">Reference proteome</keyword>
<dbReference type="InParanoid" id="A0A1C7NCF5"/>
<proteinExistence type="predicted"/>
<reference evidence="1 2" key="1">
    <citation type="submission" date="2016-03" db="EMBL/GenBank/DDBJ databases">
        <title>Choanephora cucurbitarum.</title>
        <authorList>
            <person name="Min B."/>
            <person name="Park H."/>
            <person name="Park J.-H."/>
            <person name="Shin H.-D."/>
            <person name="Choi I.-G."/>
        </authorList>
    </citation>
    <scope>NUCLEOTIDE SEQUENCE [LARGE SCALE GENOMIC DNA]</scope>
    <source>
        <strain evidence="1 2">KUS-F28377</strain>
    </source>
</reference>
<gene>
    <name evidence="1" type="ORF">A0J61_05148</name>
</gene>
<accession>A0A1C7NCF5</accession>
<organism evidence="1 2">
    <name type="scientific">Choanephora cucurbitarum</name>
    <dbReference type="NCBI Taxonomy" id="101091"/>
    <lineage>
        <taxon>Eukaryota</taxon>
        <taxon>Fungi</taxon>
        <taxon>Fungi incertae sedis</taxon>
        <taxon>Mucoromycota</taxon>
        <taxon>Mucoromycotina</taxon>
        <taxon>Mucoromycetes</taxon>
        <taxon>Mucorales</taxon>
        <taxon>Mucorineae</taxon>
        <taxon>Choanephoraceae</taxon>
        <taxon>Choanephoroideae</taxon>
        <taxon>Choanephora</taxon>
    </lineage>
</organism>
<dbReference type="AlphaFoldDB" id="A0A1C7NCF5"/>
<evidence type="ECO:0000313" key="1">
    <source>
        <dbReference type="EMBL" id="OBZ86802.1"/>
    </source>
</evidence>
<dbReference type="EMBL" id="LUGH01000270">
    <property type="protein sequence ID" value="OBZ86802.1"/>
    <property type="molecule type" value="Genomic_DNA"/>
</dbReference>